<feature type="modified residue" description="4-aspartylphosphate" evidence="6">
    <location>
        <position position="54"/>
    </location>
</feature>
<keyword evidence="10" id="KW-1185">Reference proteome</keyword>
<sequence length="249" mass="29116">MNAIIIDDENKARQLLKTILVEYCPQIKEVYDAEDLLLGVASIKKHKPDVVFLDIEMPEYSGLQILDFIDQKDFDFEIIFTTAYSEYAIKAFKFSAIDYLMKPLRPKQIQEAIIKLEKQVKKNRVYDKLQELCYAFKSNSFAKIALPTGEGVHFFDIENIICFKADGMYTRVFSISEDSLLISRPLKYFADLLAERTSFYRPHRSFLINLKHIQQFVKKDGSYLLMKRDIVVSISKEKREEFLSFVNTI</sequence>
<dbReference type="InterPro" id="IPR007492">
    <property type="entry name" value="LytTR_DNA-bd_dom"/>
</dbReference>
<evidence type="ECO:0000256" key="4">
    <source>
        <dbReference type="ARBA" id="ARBA00023125"/>
    </source>
</evidence>
<dbReference type="GO" id="GO:0005829">
    <property type="term" value="C:cytosol"/>
    <property type="evidence" value="ECO:0007669"/>
    <property type="project" value="TreeGrafter"/>
</dbReference>
<dbReference type="PANTHER" id="PTHR48111:SF1">
    <property type="entry name" value="TWO-COMPONENT RESPONSE REGULATOR ORR33"/>
    <property type="match status" value="1"/>
</dbReference>
<dbReference type="KEGG" id="fek:C1H87_04020"/>
<dbReference type="InterPro" id="IPR011006">
    <property type="entry name" value="CheY-like_superfamily"/>
</dbReference>
<proteinExistence type="predicted"/>
<dbReference type="EMBL" id="CP025791">
    <property type="protein sequence ID" value="AUP77922.1"/>
    <property type="molecule type" value="Genomic_DNA"/>
</dbReference>
<gene>
    <name evidence="9" type="ORF">C1H87_04020</name>
</gene>
<evidence type="ECO:0000259" key="8">
    <source>
        <dbReference type="PROSITE" id="PS50930"/>
    </source>
</evidence>
<dbReference type="GO" id="GO:0000976">
    <property type="term" value="F:transcription cis-regulatory region binding"/>
    <property type="evidence" value="ECO:0007669"/>
    <property type="project" value="TreeGrafter"/>
</dbReference>
<organism evidence="9 10">
    <name type="scientific">Flavivirga eckloniae</name>
    <dbReference type="NCBI Taxonomy" id="1803846"/>
    <lineage>
        <taxon>Bacteria</taxon>
        <taxon>Pseudomonadati</taxon>
        <taxon>Bacteroidota</taxon>
        <taxon>Flavobacteriia</taxon>
        <taxon>Flavobacteriales</taxon>
        <taxon>Flavobacteriaceae</taxon>
        <taxon>Flavivirga</taxon>
    </lineage>
</organism>
<dbReference type="Pfam" id="PF04397">
    <property type="entry name" value="LytTR"/>
    <property type="match status" value="1"/>
</dbReference>
<dbReference type="Gene3D" id="2.40.50.1020">
    <property type="entry name" value="LytTr DNA-binding domain"/>
    <property type="match status" value="1"/>
</dbReference>
<keyword evidence="1 6" id="KW-0597">Phosphoprotein</keyword>
<evidence type="ECO:0000256" key="2">
    <source>
        <dbReference type="ARBA" id="ARBA00023012"/>
    </source>
</evidence>
<dbReference type="RefSeq" id="WP_102754581.1">
    <property type="nucleotide sequence ID" value="NZ_CP025791.1"/>
</dbReference>
<reference evidence="9 10" key="1">
    <citation type="submission" date="2018-01" db="EMBL/GenBank/DDBJ databases">
        <title>Complete genome sequence of Flavivirga eckloniae ECD14 isolated from seaweed Ecklonia cava.</title>
        <authorList>
            <person name="Lee J.H."/>
            <person name="Baik K.S."/>
            <person name="Seong C.N."/>
        </authorList>
    </citation>
    <scope>NUCLEOTIDE SEQUENCE [LARGE SCALE GENOMIC DNA]</scope>
    <source>
        <strain evidence="9 10">ECD14</strain>
    </source>
</reference>
<dbReference type="AlphaFoldDB" id="A0A2K9PLJ4"/>
<evidence type="ECO:0000313" key="10">
    <source>
        <dbReference type="Proteomes" id="UP000235826"/>
    </source>
</evidence>
<keyword evidence="3" id="KW-0805">Transcription regulation</keyword>
<dbReference type="SMART" id="SM00850">
    <property type="entry name" value="LytTR"/>
    <property type="match status" value="1"/>
</dbReference>
<evidence type="ECO:0000259" key="7">
    <source>
        <dbReference type="PROSITE" id="PS50110"/>
    </source>
</evidence>
<name>A0A2K9PLJ4_9FLAO</name>
<dbReference type="Gene3D" id="3.40.50.2300">
    <property type="match status" value="1"/>
</dbReference>
<feature type="domain" description="Response regulatory" evidence="7">
    <location>
        <begin position="2"/>
        <end position="117"/>
    </location>
</feature>
<dbReference type="PROSITE" id="PS50930">
    <property type="entry name" value="HTH_LYTTR"/>
    <property type="match status" value="1"/>
</dbReference>
<dbReference type="InterPro" id="IPR039420">
    <property type="entry name" value="WalR-like"/>
</dbReference>
<dbReference type="SUPFAM" id="SSF52172">
    <property type="entry name" value="CheY-like"/>
    <property type="match status" value="1"/>
</dbReference>
<dbReference type="InterPro" id="IPR001789">
    <property type="entry name" value="Sig_transdc_resp-reg_receiver"/>
</dbReference>
<keyword evidence="5" id="KW-0804">Transcription</keyword>
<dbReference type="OrthoDB" id="2168082at2"/>
<evidence type="ECO:0000256" key="5">
    <source>
        <dbReference type="ARBA" id="ARBA00023163"/>
    </source>
</evidence>
<dbReference type="GO" id="GO:0006355">
    <property type="term" value="P:regulation of DNA-templated transcription"/>
    <property type="evidence" value="ECO:0007669"/>
    <property type="project" value="TreeGrafter"/>
</dbReference>
<feature type="domain" description="HTH LytTR-type" evidence="8">
    <location>
        <begin position="144"/>
        <end position="248"/>
    </location>
</feature>
<evidence type="ECO:0000256" key="1">
    <source>
        <dbReference type="ARBA" id="ARBA00022553"/>
    </source>
</evidence>
<dbReference type="Pfam" id="PF00072">
    <property type="entry name" value="Response_reg"/>
    <property type="match status" value="1"/>
</dbReference>
<dbReference type="GO" id="GO:0000156">
    <property type="term" value="F:phosphorelay response regulator activity"/>
    <property type="evidence" value="ECO:0007669"/>
    <property type="project" value="TreeGrafter"/>
</dbReference>
<dbReference type="PANTHER" id="PTHR48111">
    <property type="entry name" value="REGULATOR OF RPOS"/>
    <property type="match status" value="1"/>
</dbReference>
<dbReference type="GO" id="GO:0032993">
    <property type="term" value="C:protein-DNA complex"/>
    <property type="evidence" value="ECO:0007669"/>
    <property type="project" value="TreeGrafter"/>
</dbReference>
<dbReference type="PROSITE" id="PS50110">
    <property type="entry name" value="RESPONSE_REGULATORY"/>
    <property type="match status" value="1"/>
</dbReference>
<dbReference type="SMART" id="SM00448">
    <property type="entry name" value="REC"/>
    <property type="match status" value="1"/>
</dbReference>
<evidence type="ECO:0000256" key="6">
    <source>
        <dbReference type="PROSITE-ProRule" id="PRU00169"/>
    </source>
</evidence>
<protein>
    <submittedName>
        <fullName evidence="9">DNA-binding response regulator</fullName>
    </submittedName>
</protein>
<keyword evidence="4 9" id="KW-0238">DNA-binding</keyword>
<evidence type="ECO:0000313" key="9">
    <source>
        <dbReference type="EMBL" id="AUP77922.1"/>
    </source>
</evidence>
<evidence type="ECO:0000256" key="3">
    <source>
        <dbReference type="ARBA" id="ARBA00023015"/>
    </source>
</evidence>
<accession>A0A2K9PLJ4</accession>
<keyword evidence="2" id="KW-0902">Two-component regulatory system</keyword>
<dbReference type="Proteomes" id="UP000235826">
    <property type="component" value="Chromosome"/>
</dbReference>